<feature type="compositionally biased region" description="Polar residues" evidence="8">
    <location>
        <begin position="901"/>
        <end position="911"/>
    </location>
</feature>
<feature type="region of interest" description="Disordered" evidence="8">
    <location>
        <begin position="2372"/>
        <end position="2438"/>
    </location>
</feature>
<feature type="domain" description="BHLH" evidence="10">
    <location>
        <begin position="2265"/>
        <end position="2316"/>
    </location>
</feature>
<keyword evidence="3 6" id="KW-0238">DNA-binding</keyword>
<evidence type="ECO:0000256" key="6">
    <source>
        <dbReference type="PROSITE-ProRule" id="PRU00201"/>
    </source>
</evidence>
<evidence type="ECO:0000256" key="1">
    <source>
        <dbReference type="ARBA" id="ARBA00004123"/>
    </source>
</evidence>
<feature type="region of interest" description="Disordered" evidence="8">
    <location>
        <begin position="1378"/>
        <end position="1429"/>
    </location>
</feature>
<feature type="compositionally biased region" description="Polar residues" evidence="8">
    <location>
        <begin position="2384"/>
        <end position="2399"/>
    </location>
</feature>
<feature type="region of interest" description="Disordered" evidence="8">
    <location>
        <begin position="1807"/>
        <end position="1854"/>
    </location>
</feature>
<organism evidence="11 12">
    <name type="scientific">Equus przewalskii</name>
    <name type="common">Przewalski's horse</name>
    <name type="synonym">Equus caballus przewalskii</name>
    <dbReference type="NCBI Taxonomy" id="9798"/>
    <lineage>
        <taxon>Eukaryota</taxon>
        <taxon>Metazoa</taxon>
        <taxon>Chordata</taxon>
        <taxon>Craniata</taxon>
        <taxon>Vertebrata</taxon>
        <taxon>Euteleostomi</taxon>
        <taxon>Mammalia</taxon>
        <taxon>Eutheria</taxon>
        <taxon>Laurasiatheria</taxon>
        <taxon>Perissodactyla</taxon>
        <taxon>Equidae</taxon>
        <taxon>Equus</taxon>
    </lineage>
</organism>
<accession>A0ABM4LH11</accession>
<dbReference type="SUPFAM" id="SSF47459">
    <property type="entry name" value="HLH, helix-loop-helix DNA-binding domain"/>
    <property type="match status" value="1"/>
</dbReference>
<feature type="region of interest" description="Disordered" evidence="8">
    <location>
        <begin position="1736"/>
        <end position="1765"/>
    </location>
</feature>
<feature type="region of interest" description="Disordered" evidence="8">
    <location>
        <begin position="2518"/>
        <end position="2553"/>
    </location>
</feature>
<dbReference type="InterPro" id="IPR008967">
    <property type="entry name" value="p53-like_TF_DNA-bd_sf"/>
</dbReference>
<dbReference type="PROSITE" id="PS50252">
    <property type="entry name" value="TBOX_3"/>
    <property type="match status" value="1"/>
</dbReference>
<feature type="compositionally biased region" description="Polar residues" evidence="8">
    <location>
        <begin position="2423"/>
        <end position="2438"/>
    </location>
</feature>
<protein>
    <submittedName>
        <fullName evidence="12">MAX gene-associated protein isoform X10</fullName>
    </submittedName>
</protein>
<feature type="region of interest" description="Disordered" evidence="8">
    <location>
        <begin position="969"/>
        <end position="991"/>
    </location>
</feature>
<feature type="compositionally biased region" description="Polar residues" evidence="8">
    <location>
        <begin position="278"/>
        <end position="289"/>
    </location>
</feature>
<feature type="compositionally biased region" description="Polar residues" evidence="8">
    <location>
        <begin position="1841"/>
        <end position="1852"/>
    </location>
</feature>
<dbReference type="PANTHER" id="PTHR11267">
    <property type="entry name" value="T-BOX PROTEIN-RELATED"/>
    <property type="match status" value="1"/>
</dbReference>
<keyword evidence="7" id="KW-0175">Coiled coil</keyword>
<feature type="region of interest" description="Disordered" evidence="8">
    <location>
        <begin position="1958"/>
        <end position="2005"/>
    </location>
</feature>
<feature type="region of interest" description="Disordered" evidence="8">
    <location>
        <begin position="1876"/>
        <end position="1899"/>
    </location>
</feature>
<name>A0ABM4LH11_EQUPR</name>
<evidence type="ECO:0000313" key="11">
    <source>
        <dbReference type="Proteomes" id="UP001652662"/>
    </source>
</evidence>
<dbReference type="GeneID" id="103562254"/>
<reference evidence="11" key="1">
    <citation type="submission" date="2025-05" db="UniProtKB">
        <authorList>
            <consortium name="RefSeq"/>
        </authorList>
    </citation>
    <scope>NUCLEOTIDE SEQUENCE [LARGE SCALE GENOMIC DNA]</scope>
</reference>
<dbReference type="SMART" id="SM00353">
    <property type="entry name" value="HLH"/>
    <property type="match status" value="1"/>
</dbReference>
<dbReference type="InterPro" id="IPR036638">
    <property type="entry name" value="HLH_DNA-bd_sf"/>
</dbReference>
<dbReference type="Gene3D" id="4.10.280.10">
    <property type="entry name" value="Helix-loop-helix DNA-binding domain"/>
    <property type="match status" value="1"/>
</dbReference>
<feature type="domain" description="T-box" evidence="9">
    <location>
        <begin position="79"/>
        <end position="260"/>
    </location>
</feature>
<comment type="caution">
    <text evidence="6">Lacks conserved residue(s) required for the propagation of feature annotation.</text>
</comment>
<feature type="region of interest" description="Disordered" evidence="8">
    <location>
        <begin position="2782"/>
        <end position="2809"/>
    </location>
</feature>
<dbReference type="CDD" id="cd20195">
    <property type="entry name" value="T-box_MGA-like"/>
    <property type="match status" value="1"/>
</dbReference>
<feature type="region of interest" description="Disordered" evidence="8">
    <location>
        <begin position="259"/>
        <end position="323"/>
    </location>
</feature>
<dbReference type="PROSITE" id="PS50888">
    <property type="entry name" value="BHLH"/>
    <property type="match status" value="1"/>
</dbReference>
<feature type="coiled-coil region" evidence="7">
    <location>
        <begin position="1115"/>
        <end position="1142"/>
    </location>
</feature>
<dbReference type="CDD" id="cd18911">
    <property type="entry name" value="bHLHzip_MGA"/>
    <property type="match status" value="1"/>
</dbReference>
<dbReference type="PANTHER" id="PTHR11267:SF32">
    <property type="entry name" value="MAX GENE-ASSOCIATED PROTEIN"/>
    <property type="match status" value="1"/>
</dbReference>
<dbReference type="Pfam" id="PF00010">
    <property type="entry name" value="HLH"/>
    <property type="match status" value="1"/>
</dbReference>
<feature type="compositionally biased region" description="Basic and acidic residues" evidence="8">
    <location>
        <begin position="1995"/>
        <end position="2005"/>
    </location>
</feature>
<dbReference type="SMART" id="SM00425">
    <property type="entry name" value="TBOX"/>
    <property type="match status" value="1"/>
</dbReference>
<feature type="region of interest" description="Disordered" evidence="8">
    <location>
        <begin position="887"/>
        <end position="911"/>
    </location>
</feature>
<dbReference type="RefSeq" id="XP_070439735.1">
    <property type="nucleotide sequence ID" value="XM_070583634.1"/>
</dbReference>
<evidence type="ECO:0000259" key="9">
    <source>
        <dbReference type="PROSITE" id="PS50252"/>
    </source>
</evidence>
<proteinExistence type="predicted"/>
<dbReference type="InterPro" id="IPR036960">
    <property type="entry name" value="T-box_sf"/>
</dbReference>
<evidence type="ECO:0000313" key="12">
    <source>
        <dbReference type="RefSeq" id="XP_070439735.1"/>
    </source>
</evidence>
<feature type="compositionally biased region" description="Basic residues" evidence="8">
    <location>
        <begin position="613"/>
        <end position="624"/>
    </location>
</feature>
<keyword evidence="2" id="KW-0805">Transcription regulation</keyword>
<dbReference type="InterPro" id="IPR037935">
    <property type="entry name" value="MAX_gene-associated_bHLHzip"/>
</dbReference>
<keyword evidence="5 6" id="KW-0539">Nucleus</keyword>
<feature type="region of interest" description="Disordered" evidence="8">
    <location>
        <begin position="1533"/>
        <end position="1564"/>
    </location>
</feature>
<feature type="region of interest" description="Disordered" evidence="8">
    <location>
        <begin position="926"/>
        <end position="945"/>
    </location>
</feature>
<evidence type="ECO:0000256" key="4">
    <source>
        <dbReference type="ARBA" id="ARBA00023163"/>
    </source>
</evidence>
<feature type="compositionally biased region" description="Basic and acidic residues" evidence="8">
    <location>
        <begin position="1959"/>
        <end position="1978"/>
    </location>
</feature>
<feature type="region of interest" description="Disordered" evidence="8">
    <location>
        <begin position="2121"/>
        <end position="2156"/>
    </location>
</feature>
<feature type="compositionally biased region" description="Basic and acidic residues" evidence="8">
    <location>
        <begin position="259"/>
        <end position="277"/>
    </location>
</feature>
<dbReference type="InterPro" id="IPR018186">
    <property type="entry name" value="TF_T-box_CS"/>
</dbReference>
<feature type="region of interest" description="Disordered" evidence="8">
    <location>
        <begin position="596"/>
        <end position="655"/>
    </location>
</feature>
<gene>
    <name evidence="12" type="primary">MGA</name>
</gene>
<evidence type="ECO:0000256" key="8">
    <source>
        <dbReference type="SAM" id="MobiDB-lite"/>
    </source>
</evidence>
<feature type="compositionally biased region" description="Polar residues" evidence="8">
    <location>
        <begin position="596"/>
        <end position="608"/>
    </location>
</feature>
<dbReference type="InterPro" id="IPR001699">
    <property type="entry name" value="TF_T-box"/>
</dbReference>
<evidence type="ECO:0000256" key="3">
    <source>
        <dbReference type="ARBA" id="ARBA00023125"/>
    </source>
</evidence>
<evidence type="ECO:0000259" key="10">
    <source>
        <dbReference type="PROSITE" id="PS50888"/>
    </source>
</evidence>
<feature type="compositionally biased region" description="Low complexity" evidence="8">
    <location>
        <begin position="1308"/>
        <end position="1320"/>
    </location>
</feature>
<keyword evidence="4" id="KW-0804">Transcription</keyword>
<dbReference type="SUPFAM" id="SSF49417">
    <property type="entry name" value="p53-like transcription factors"/>
    <property type="match status" value="1"/>
</dbReference>
<feature type="compositionally biased region" description="Low complexity" evidence="8">
    <location>
        <begin position="1544"/>
        <end position="1558"/>
    </location>
</feature>
<dbReference type="Pfam" id="PF16059">
    <property type="entry name" value="MGA_dom"/>
    <property type="match status" value="1"/>
</dbReference>
<feature type="region of interest" description="Disordered" evidence="8">
    <location>
        <begin position="1247"/>
        <end position="1330"/>
    </location>
</feature>
<feature type="compositionally biased region" description="Basic and acidic residues" evidence="8">
    <location>
        <begin position="309"/>
        <end position="323"/>
    </location>
</feature>
<feature type="compositionally biased region" description="Polar residues" evidence="8">
    <location>
        <begin position="1749"/>
        <end position="1765"/>
    </location>
</feature>
<dbReference type="InterPro" id="IPR046360">
    <property type="entry name" value="T-box_DNA-bd"/>
</dbReference>
<dbReference type="PROSITE" id="PS01264">
    <property type="entry name" value="TBOX_2"/>
    <property type="match status" value="1"/>
</dbReference>
<reference evidence="12" key="2">
    <citation type="submission" date="2025-08" db="UniProtKB">
        <authorList>
            <consortium name="RefSeq"/>
        </authorList>
    </citation>
    <scope>IDENTIFICATION</scope>
    <source>
        <tissue evidence="12">Blood</tissue>
    </source>
</reference>
<feature type="compositionally biased region" description="Basic and acidic residues" evidence="8">
    <location>
        <begin position="1807"/>
        <end position="1832"/>
    </location>
</feature>
<dbReference type="PRINTS" id="PR00937">
    <property type="entry name" value="TBOX"/>
</dbReference>
<sequence>MEEKQQIILANQDGGTVAGTAPTFFVILKQPGNGKTDQGILVTNRDACALASSVSSPGKSKGKICLPADCTVGGITVTLDNNSMWNEFYHRSTEMILTKQGRRMFPYCRYWITGLDSNMKYILVMDISPVDNHRYKWNGRWWEPSGKAEPHVLGRVFIHPESPSTGHYWMHQPVSFYKLKLTNNTLDQEGHIILHSMHRYLPRLHLVPAEKATEVIQLNGPGVHTFTFPQTEFFAVTAYQNIQITQLKIDYNPFAKGFRDDGLNSKPQRDGKQKNSSDQEGNSVPSSPGQRVRLTEGEGSDIQLTDSDALSRGHETSGKGLEKPSLNVKRDFLGFMDIDSALGEVPQLKQEVSESLVANNFEDGSHVASPLDPNGNFNVVIKEEPLDDYEYGLGECPEGVTVKQEETDEETDVYSNSDDDPILEKQLKRHNKVDNLEADHPSSKWLPNSPSGVAKAKMFKLDAGKMPVVYLEPCAVTKSTVKISELPDNMLSTSRKDKSSVLTELDYLPMYIENSNETGFCLGKESENGLRKHSPDLRVVQKYPSLKEPQWKYPDISDSFNTETILDSSKSSTGDSFLGKEDLGRKRATMLKISTASKAVNANQNSPLNVPGKRGRPRKLKLSKAGRPPKNTGKSLTSTKNTPLGPGSTFPDVKPDLEDVDGVLFVSFESKEALDIHAVDGTTEEPCSLQASTTNDPGCRARISQLEKELIEDLKALRHKQVIHPGLQEVGLKLNSVDPTMSIDLKYLGVQLPLAPATSFPFWNLTGTNPASPDAGFPFVSRTGKTNDFTKIKGWRGKFHSASASRNEGGNSEGSLKNRSAFCSDKLDEYLENEGKLMETNMGFSSSAPTSPVVYQLPTKSTSYVRTLDSVLKKQSTISPCTSYSLKPHSVPSASRKVKSQNKQATFSGRTKSSYKSILPYPISPKQKHTHIIPGDKVTKNSSSTISENPVNNFVVPTLDENTFPKQISLRQAHQQQQQQQQGTRPPGLSKSQVKLMDLEDCALWEGKPRTYITEERADVSLTTLLTAQASLKTKPIHTIIRKRAPPCNNDFCRLGCVCSSLALEKRQPAHCRRPDCMFGCTCLKRKVVLVKGGSKTKHFQRKAAHRDPVFYDTLGEEQREEEGVKEEEEQLKEKKKRKKLEYTICETEPEQPVRHYPLWVKVEGEVDPEPVYIPTPSVIEPMKPLLLPQPEVLSTTVKGKLLTGIKPARAYTPKPNPVIREEDKDPVYLYFESMMTCARVRVYERKKAEQKQPSPSASPSFQQQGSCHSSPENCNAKELNSEQQPLKPITCDLEDDSDKSQAEKSWKSSCNEGESSSTSYVHQRSPGGPTKLIEIISDCNWEEDRNKILSILSQHINSNMPQSLKVGSFIIELASQRKSRGEKNPPVYSSRVKISMPSCQDQDDMAEKSGSETPDGPLSPGKMDDISPVQTDALDSVRERLHGGKGLPFYAGLSPAGKLVAYKRKPSSSTSGLIQVNGKSYPQAKLLLGQMGALHPANRLAAYITGRLRPSVLDLSTLSTVISKVASNAKVAASRKPRTLLPSTSNSKTASSSGTTTNRPGKNLKAFVPAKRPIENAPQIPVATSQVSPNTVKRPGPRLLLIPVQQGSPTLRPVPNTQLQGHRMVLQPVRSPSGMNLFRHPNGQIVQLLPLHQLRGSNTQPNLQPVVFRNPGSVMGIRLPTPSKPSETPPSSASSSAFSVMNPVIQAVGSSPAVNVITQAPSLLSSGPSFVSQSGTLTLRISPPEPQSFASKTGSETKITYSSGGQPVGTASLIPLQSGSFALLQLPGQKPVPSSILQHVASLQMKRESQNADQKDETSFLKREQEAKKALQSEGDAIDSETNIIKQNSGAPASEEILNDSLEDEGDHLDEESLIEEDPATVKPSEHSCISGSHIGEDYKDTDEEYGITNHNSSKEKLTVLEVKTISEKASDMTVQSVSNVQFKKPGGVKMELQKGLVDPEEKSNEFPVISKEESKLELSGSTVVEQQSNLQPEAKEKGCGDSLEKDSIRERWRKHLKGPLTEKCVGTSQDCKEEADEQLIKETKTCSENSDVFQQEQGISDLLGKNGTTENTRILKTECDSWSRISSPAAFSVVPKRAPKGSRGEGHFQGHLMLSGEHIQPKQEKKGGRSSADFAVLDLEEEDEEDENDKTDDSIDEIVDVVSDYQSEEVDDVEKVNNCVEYIEDDEEQVDIETVEELSEEINVAHIKTTAAHTQTFKQPCRTHISADEKAAEKSRKAPPIPLKLKPDYWSEKLQKEAEAFAYYRRTHTANERRRRGEMRDLFEKLKITLGLLHSSKVSKSLILTRAFSEIQGLTDQADKLIGQKNLLTRKRNILIRKVSSLSGKTEEVVLKKLEYIYAKQQALEAQKRKKKMGSDEFDVSPRTSKQQEGSSASSVDLGQMFLNNRKGKPLILSRKRDQTTENTSPSNTPHTSANIVMTPQGQLLTLKGPLFSGPVVTVSPALLEADLKPQVASSAMAQSENDDLFMMPRIVNVTSLATEGGLVEMGGSKYPHELPDGKPPDHLQNTVRNEDNSFEDSGRISSRGNHRDGRMALGPTQVFLANKDSGFPQIVDVSSMQEAQEFLPKKISGDMRGIQYKWKESESRRERLKPKESPFHKLKMKDLKDSSIEMELRKVASAIEEAALDPNELLTNMEDEDDTDETLTSLLNEIAFLNQQLNDDSVSLAELPSSMDAEFPGDARRAFISKLPPGNRTTFQVGHLGTDLKELPDVQGESDSVSPLLLHLEDDDFSESEKQLAEPASEPDVLKIVIDSEIKDPLLSHRKANDGGKNTSGVPAEPESVSSPPVLHMKAGLENSSTDTLWRPMPKLAPLGLKVANPSSDADGQSLKVMPCLAPVAAKVGSVGHKINLTGNDQECRESKVMPTLAPIVAKLGNSGASPSSAGK</sequence>
<dbReference type="InterPro" id="IPR011598">
    <property type="entry name" value="bHLH_dom"/>
</dbReference>
<evidence type="ECO:0000256" key="5">
    <source>
        <dbReference type="ARBA" id="ARBA00023242"/>
    </source>
</evidence>
<feature type="compositionally biased region" description="Polar residues" evidence="8">
    <location>
        <begin position="632"/>
        <end position="642"/>
    </location>
</feature>
<evidence type="ECO:0000256" key="7">
    <source>
        <dbReference type="SAM" id="Coils"/>
    </source>
</evidence>
<dbReference type="Proteomes" id="UP001652662">
    <property type="component" value="Chromosome 1"/>
</dbReference>
<dbReference type="InterPro" id="IPR032060">
    <property type="entry name" value="MGA_dom"/>
</dbReference>
<comment type="subcellular location">
    <subcellularLocation>
        <location evidence="1 6">Nucleus</location>
    </subcellularLocation>
</comment>
<feature type="compositionally biased region" description="Acidic residues" evidence="8">
    <location>
        <begin position="2140"/>
        <end position="2156"/>
    </location>
</feature>
<feature type="compositionally biased region" description="Polar residues" evidence="8">
    <location>
        <begin position="1982"/>
        <end position="1993"/>
    </location>
</feature>
<evidence type="ECO:0000256" key="2">
    <source>
        <dbReference type="ARBA" id="ARBA00023015"/>
    </source>
</evidence>
<dbReference type="Gene3D" id="2.60.40.820">
    <property type="entry name" value="Transcription factor, T-box"/>
    <property type="match status" value="1"/>
</dbReference>
<keyword evidence="11" id="KW-1185">Reference proteome</keyword>
<feature type="compositionally biased region" description="Low complexity" evidence="8">
    <location>
        <begin position="1252"/>
        <end position="1267"/>
    </location>
</feature>
<dbReference type="Pfam" id="PF00907">
    <property type="entry name" value="T-box"/>
    <property type="match status" value="1"/>
</dbReference>
<feature type="compositionally biased region" description="Low complexity" evidence="8">
    <location>
        <begin position="2795"/>
        <end position="2809"/>
    </location>
</feature>